<dbReference type="InterPro" id="IPR000060">
    <property type="entry name" value="BCCT_transptr"/>
</dbReference>
<feature type="transmembrane region" description="Helical" evidence="8">
    <location>
        <begin position="459"/>
        <end position="482"/>
    </location>
</feature>
<keyword evidence="7 8" id="KW-0472">Membrane</keyword>
<dbReference type="PANTHER" id="PTHR30047">
    <property type="entry name" value="HIGH-AFFINITY CHOLINE TRANSPORT PROTEIN-RELATED"/>
    <property type="match status" value="1"/>
</dbReference>
<evidence type="ECO:0000313" key="10">
    <source>
        <dbReference type="Proteomes" id="UP000241645"/>
    </source>
</evidence>
<dbReference type="Pfam" id="PF02028">
    <property type="entry name" value="BCCT"/>
    <property type="match status" value="1"/>
</dbReference>
<evidence type="ECO:0000256" key="8">
    <source>
        <dbReference type="SAM" id="Phobius"/>
    </source>
</evidence>
<feature type="transmembrane region" description="Helical" evidence="8">
    <location>
        <begin position="335"/>
        <end position="354"/>
    </location>
</feature>
<feature type="transmembrane region" description="Helical" evidence="8">
    <location>
        <begin position="219"/>
        <end position="239"/>
    </location>
</feature>
<keyword evidence="6 8" id="KW-1133">Transmembrane helix</keyword>
<accession>A0ABX5FKK1</accession>
<keyword evidence="10" id="KW-1185">Reference proteome</keyword>
<dbReference type="Proteomes" id="UP000241645">
    <property type="component" value="Unassembled WGS sequence"/>
</dbReference>
<protein>
    <submittedName>
        <fullName evidence="9">BCCT family transporter</fullName>
    </submittedName>
</protein>
<dbReference type="InterPro" id="IPR018093">
    <property type="entry name" value="BCCT_CS"/>
</dbReference>
<sequence>MTFLISLVIVFVIVLFGAISPELFASAASHVLKVTTTNFGWFYLIVTFGFLIFCIFLAFSRYGQIPLGSDDDEPEYSLPTWFAMLFSAGMGIGLVFWGVAEPVSHYFSPPAGVTGQTTEAAQTALRYAFFHWGLHPWGIYALIALALAYFQFRKGAKGLISSTFGPLLGERIHGPLGKGIDILAVIATAFGVATSLGLGTLQINGGLSHLFGLPSNTTVQIVIISIITVLFLLSATTGLDRGIKYLSNTNLVLALLLLLLTLVLGPTSFIFDAFTSTLGSYLNNLISMSLRLTPFTQGTWVANWTLFYWSWWIAWAPFVGMFIARVSKGRTIKEFVICVMLVPSLLSFIWFSVFGGTALHLEIFDQAPIGAAVQRDISTALFLALEQLPMGYILAVVAVLLIITFFITSADSAIFVLGMLSSDGNLDPSNRVKITWGILQSAIAIVLLLSGGLEGLQTASIVAALPFTVIMVLMCYSLVLALQEEDRIAKKKRKEQQKKMERLLKEL</sequence>
<feature type="transmembrane region" description="Helical" evidence="8">
    <location>
        <begin position="306"/>
        <end position="323"/>
    </location>
</feature>
<organism evidence="9 10">
    <name type="scientific">Brevibacillus porteri</name>
    <dbReference type="NCBI Taxonomy" id="2126350"/>
    <lineage>
        <taxon>Bacteria</taxon>
        <taxon>Bacillati</taxon>
        <taxon>Bacillota</taxon>
        <taxon>Bacilli</taxon>
        <taxon>Bacillales</taxon>
        <taxon>Paenibacillaceae</taxon>
        <taxon>Brevibacillus</taxon>
    </lineage>
</organism>
<feature type="transmembrane region" description="Helical" evidence="8">
    <location>
        <begin position="41"/>
        <end position="59"/>
    </location>
</feature>
<dbReference type="NCBIfam" id="TIGR00842">
    <property type="entry name" value="bcct"/>
    <property type="match status" value="1"/>
</dbReference>
<evidence type="ECO:0000256" key="1">
    <source>
        <dbReference type="ARBA" id="ARBA00004651"/>
    </source>
</evidence>
<dbReference type="PANTHER" id="PTHR30047:SF7">
    <property type="entry name" value="HIGH-AFFINITY CHOLINE TRANSPORT PROTEIN"/>
    <property type="match status" value="1"/>
</dbReference>
<reference evidence="9 10" key="1">
    <citation type="submission" date="2018-03" db="EMBL/GenBank/DDBJ databases">
        <title>Brevisbacillus phylogenomics.</title>
        <authorList>
            <person name="Dunlap C."/>
        </authorList>
    </citation>
    <scope>NUCLEOTIDE SEQUENCE [LARGE SCALE GENOMIC DNA]</scope>
    <source>
        <strain evidence="9 10">NRRL B-41110</strain>
    </source>
</reference>
<keyword evidence="3" id="KW-0813">Transport</keyword>
<comment type="subcellular location">
    <subcellularLocation>
        <location evidence="1">Cell membrane</location>
        <topology evidence="1">Multi-pass membrane protein</topology>
    </subcellularLocation>
</comment>
<evidence type="ECO:0000256" key="7">
    <source>
        <dbReference type="ARBA" id="ARBA00023136"/>
    </source>
</evidence>
<dbReference type="PROSITE" id="PS01303">
    <property type="entry name" value="BCCT"/>
    <property type="match status" value="1"/>
</dbReference>
<name>A0ABX5FKK1_9BACL</name>
<feature type="transmembrane region" description="Helical" evidence="8">
    <location>
        <begin position="80"/>
        <end position="100"/>
    </location>
</feature>
<evidence type="ECO:0000313" key="9">
    <source>
        <dbReference type="EMBL" id="PSK03703.1"/>
    </source>
</evidence>
<evidence type="ECO:0000256" key="2">
    <source>
        <dbReference type="ARBA" id="ARBA00005658"/>
    </source>
</evidence>
<proteinExistence type="inferred from homology"/>
<feature type="transmembrane region" description="Helical" evidence="8">
    <location>
        <begin position="134"/>
        <end position="152"/>
    </location>
</feature>
<evidence type="ECO:0000256" key="4">
    <source>
        <dbReference type="ARBA" id="ARBA00022475"/>
    </source>
</evidence>
<gene>
    <name evidence="9" type="ORF">C7R92_28335</name>
</gene>
<feature type="transmembrane region" description="Helical" evidence="8">
    <location>
        <begin position="180"/>
        <end position="199"/>
    </location>
</feature>
<evidence type="ECO:0000256" key="5">
    <source>
        <dbReference type="ARBA" id="ARBA00022692"/>
    </source>
</evidence>
<evidence type="ECO:0000256" key="6">
    <source>
        <dbReference type="ARBA" id="ARBA00022989"/>
    </source>
</evidence>
<dbReference type="EMBL" id="PXZO01000064">
    <property type="protein sequence ID" value="PSK03703.1"/>
    <property type="molecule type" value="Genomic_DNA"/>
</dbReference>
<keyword evidence="5 8" id="KW-0812">Transmembrane</keyword>
<keyword evidence="4" id="KW-1003">Cell membrane</keyword>
<feature type="transmembrane region" description="Helical" evidence="8">
    <location>
        <begin position="432"/>
        <end position="453"/>
    </location>
</feature>
<dbReference type="RefSeq" id="WP_069846189.1">
    <property type="nucleotide sequence ID" value="NZ_JARMEW010000006.1"/>
</dbReference>
<comment type="caution">
    <text evidence="9">The sequence shown here is derived from an EMBL/GenBank/DDBJ whole genome shotgun (WGS) entry which is preliminary data.</text>
</comment>
<dbReference type="GeneID" id="95753989"/>
<feature type="transmembrane region" description="Helical" evidence="8">
    <location>
        <begin position="392"/>
        <end position="420"/>
    </location>
</feature>
<evidence type="ECO:0000256" key="3">
    <source>
        <dbReference type="ARBA" id="ARBA00022448"/>
    </source>
</evidence>
<comment type="similarity">
    <text evidence="2">Belongs to the BCCT transporter (TC 2.A.15) family.</text>
</comment>
<feature type="transmembrane region" description="Helical" evidence="8">
    <location>
        <begin position="251"/>
        <end position="271"/>
    </location>
</feature>